<dbReference type="Proteomes" id="UP000033636">
    <property type="component" value="Unassembled WGS sequence"/>
</dbReference>
<reference evidence="1" key="1">
    <citation type="submission" date="2024-07" db="EMBL/GenBank/DDBJ databases">
        <title>Metagenome and Metagenome-Assembled Genomes of Archaea from a hot spring from the geothermal field of Los Azufres, Mexico.</title>
        <authorList>
            <person name="Marin-Paredes R."/>
            <person name="Martinez-Romero E."/>
            <person name="Servin-Garciduenas L.E."/>
        </authorList>
    </citation>
    <scope>NUCLEOTIDE SEQUENCE</scope>
</reference>
<evidence type="ECO:0000313" key="1">
    <source>
        <dbReference type="EMBL" id="MFB6491491.1"/>
    </source>
</evidence>
<keyword evidence="1" id="KW-0378">Hydrolase</keyword>
<comment type="caution">
    <text evidence="1">The sequence shown here is derived from an EMBL/GenBank/DDBJ whole genome shotgun (WGS) entry which is preliminary data.</text>
</comment>
<proteinExistence type="predicted"/>
<organism evidence="1 2">
    <name type="scientific">Thermoproteus sp. AZ2</name>
    <dbReference type="NCBI Taxonomy" id="1609232"/>
    <lineage>
        <taxon>Archaea</taxon>
        <taxon>Thermoproteota</taxon>
        <taxon>Thermoprotei</taxon>
        <taxon>Thermoproteales</taxon>
        <taxon>Thermoproteaceae</taxon>
        <taxon>Thermoproteus</taxon>
    </lineage>
</organism>
<dbReference type="EMBL" id="JZWT02000038">
    <property type="protein sequence ID" value="MFB6491491.1"/>
    <property type="molecule type" value="Genomic_DNA"/>
</dbReference>
<gene>
    <name evidence="1" type="ORF">TU35_009730</name>
</gene>
<protein>
    <submittedName>
        <fullName evidence="1">Fumarylacetoacetate hydrolase family protein</fullName>
    </submittedName>
</protein>
<accession>A0ACC6V3X5</accession>
<evidence type="ECO:0000313" key="2">
    <source>
        <dbReference type="Proteomes" id="UP000033636"/>
    </source>
</evidence>
<sequence>MKVFRCRRSEKTLSYAILNGELYKLDYDALDALLDYKRLRRISGDPVKADPDAFLRSPEKFGCVLAKPIDPPEVWGTGITYYIARRRYSDEASVARIGELTIYDAVYDAKRPEVFFKGTGNRCVGPNEPVAVRGDSEWTHPEPELALVLSSSGEILGFTIADDVTAGDIESENPLYLPQAKIYRGSCAIGPVIVTPDEVPDPYNLTITLRMLRQGKVLFEGSNSTKNLKRKFEEMIEYLLRYNPIPDGTVYMTGAAVVPGKEYPMLHGDVIEITIDRIGTLVTPVVKL</sequence>
<name>A0ACC6V3X5_9CREN</name>